<keyword evidence="3" id="KW-1185">Reference proteome</keyword>
<dbReference type="InterPro" id="IPR007332">
    <property type="entry name" value="DUF411"/>
</dbReference>
<protein>
    <recommendedName>
        <fullName evidence="4">Metal-binding protein</fullName>
    </recommendedName>
</protein>
<organism evidence="2 3">
    <name type="scientific">Cellvibrio fibrivorans</name>
    <dbReference type="NCBI Taxonomy" id="126350"/>
    <lineage>
        <taxon>Bacteria</taxon>
        <taxon>Pseudomonadati</taxon>
        <taxon>Pseudomonadota</taxon>
        <taxon>Gammaproteobacteria</taxon>
        <taxon>Cellvibrionales</taxon>
        <taxon>Cellvibrionaceae</taxon>
        <taxon>Cellvibrio</taxon>
    </lineage>
</organism>
<evidence type="ECO:0000256" key="1">
    <source>
        <dbReference type="SAM" id="SignalP"/>
    </source>
</evidence>
<comment type="caution">
    <text evidence="2">The sequence shown here is derived from an EMBL/GenBank/DDBJ whole genome shotgun (WGS) entry which is preliminary data.</text>
</comment>
<dbReference type="RefSeq" id="WP_310071393.1">
    <property type="nucleotide sequence ID" value="NZ_JAVDVX010000003.1"/>
</dbReference>
<feature type="chain" id="PRO_5045371137" description="Metal-binding protein" evidence="1">
    <location>
        <begin position="27"/>
        <end position="169"/>
    </location>
</feature>
<dbReference type="Proteomes" id="UP001253595">
    <property type="component" value="Unassembled WGS sequence"/>
</dbReference>
<proteinExistence type="predicted"/>
<sequence length="169" mass="18346">MVFQRFIGAIGSLAITFLLISHTSHASSTPSTATAAKPAQLEVYKSPTCGCCEEWISHLQSHGLKSNIHHPDDLNAIKNRYRISPQYQSCHTAISPDGYVFEGHIPAPVITRFLAEKPEGAIGLAVPGMPVGSPGMEMGDRFTPYDVLLLKSDGSSEVYIRITSLTQTF</sequence>
<reference evidence="2 3" key="1">
    <citation type="submission" date="2023-07" db="EMBL/GenBank/DDBJ databases">
        <title>Sorghum-associated microbial communities from plants grown in Nebraska, USA.</title>
        <authorList>
            <person name="Schachtman D."/>
        </authorList>
    </citation>
    <scope>NUCLEOTIDE SEQUENCE [LARGE SCALE GENOMIC DNA]</scope>
    <source>
        <strain evidence="2 3">BE190</strain>
    </source>
</reference>
<evidence type="ECO:0008006" key="4">
    <source>
        <dbReference type="Google" id="ProtNLM"/>
    </source>
</evidence>
<keyword evidence="1" id="KW-0732">Signal</keyword>
<accession>A0ABU1UX26</accession>
<name>A0ABU1UX26_9GAMM</name>
<dbReference type="EMBL" id="JAVDVX010000003">
    <property type="protein sequence ID" value="MDR7089757.1"/>
    <property type="molecule type" value="Genomic_DNA"/>
</dbReference>
<evidence type="ECO:0000313" key="3">
    <source>
        <dbReference type="Proteomes" id="UP001253595"/>
    </source>
</evidence>
<gene>
    <name evidence="2" type="ORF">J2X05_001779</name>
</gene>
<evidence type="ECO:0000313" key="2">
    <source>
        <dbReference type="EMBL" id="MDR7089757.1"/>
    </source>
</evidence>
<dbReference type="Pfam" id="PF04214">
    <property type="entry name" value="DUF411"/>
    <property type="match status" value="1"/>
</dbReference>
<feature type="signal peptide" evidence="1">
    <location>
        <begin position="1"/>
        <end position="26"/>
    </location>
</feature>